<evidence type="ECO:0000313" key="3">
    <source>
        <dbReference type="Proteomes" id="UP001367508"/>
    </source>
</evidence>
<sequence length="269" mass="30339">MLPKSTYGRPITDQAPFVMISDGVHDLHEPSFSYLKPADFIKYMHRNPCLCQLEVRFCFNSWTWCYWWTLPASLELSSSFNSGFQANLNLALQPFGKCDLENSVAIDQKDTKGFKLSWLLHTRESLLVLVMVASRIADDSTGSLNNVEISMARPLPVINPLSNTSHIGLAVMTLMVCAIALLMCASHSRKLREWISCYDVFVEETVIEHNNEAVMSGNEQQEEVDSLWQKKILMGGKCELPDFSGVIIYDSNGNIVNPAKNSRPLLTWK</sequence>
<dbReference type="Proteomes" id="UP001367508">
    <property type="component" value="Unassembled WGS sequence"/>
</dbReference>
<feature type="transmembrane region" description="Helical" evidence="1">
    <location>
        <begin position="167"/>
        <end position="185"/>
    </location>
</feature>
<gene>
    <name evidence="2" type="ORF">VNO77_33865</name>
</gene>
<keyword evidence="1" id="KW-0472">Membrane</keyword>
<organism evidence="2 3">
    <name type="scientific">Canavalia gladiata</name>
    <name type="common">Sword bean</name>
    <name type="synonym">Dolichos gladiatus</name>
    <dbReference type="NCBI Taxonomy" id="3824"/>
    <lineage>
        <taxon>Eukaryota</taxon>
        <taxon>Viridiplantae</taxon>
        <taxon>Streptophyta</taxon>
        <taxon>Embryophyta</taxon>
        <taxon>Tracheophyta</taxon>
        <taxon>Spermatophyta</taxon>
        <taxon>Magnoliopsida</taxon>
        <taxon>eudicotyledons</taxon>
        <taxon>Gunneridae</taxon>
        <taxon>Pentapetalae</taxon>
        <taxon>rosids</taxon>
        <taxon>fabids</taxon>
        <taxon>Fabales</taxon>
        <taxon>Fabaceae</taxon>
        <taxon>Papilionoideae</taxon>
        <taxon>50 kb inversion clade</taxon>
        <taxon>NPAAA clade</taxon>
        <taxon>indigoferoid/millettioid clade</taxon>
        <taxon>Phaseoleae</taxon>
        <taxon>Canavalia</taxon>
    </lineage>
</organism>
<dbReference type="AlphaFoldDB" id="A0AAN9KCM8"/>
<keyword evidence="1" id="KW-1133">Transmembrane helix</keyword>
<dbReference type="EMBL" id="JAYMYQ010000008">
    <property type="protein sequence ID" value="KAK7315325.1"/>
    <property type="molecule type" value="Genomic_DNA"/>
</dbReference>
<dbReference type="PANTHER" id="PTHR33237:SF4">
    <property type="entry name" value="F14O23.12"/>
    <property type="match status" value="1"/>
</dbReference>
<evidence type="ECO:0000256" key="1">
    <source>
        <dbReference type="SAM" id="Phobius"/>
    </source>
</evidence>
<proteinExistence type="predicted"/>
<accession>A0AAN9KCM8</accession>
<reference evidence="2 3" key="1">
    <citation type="submission" date="2024-01" db="EMBL/GenBank/DDBJ databases">
        <title>The genomes of 5 underutilized Papilionoideae crops provide insights into root nodulation and disease resistanc.</title>
        <authorList>
            <person name="Jiang F."/>
        </authorList>
    </citation>
    <scope>NUCLEOTIDE SEQUENCE [LARGE SCALE GENOMIC DNA]</scope>
    <source>
        <strain evidence="2">LVBAO_FW01</strain>
        <tissue evidence="2">Leaves</tissue>
    </source>
</reference>
<dbReference type="PANTHER" id="PTHR33237">
    <property type="entry name" value="F2P16.13 PROTEIN-RELATED"/>
    <property type="match status" value="1"/>
</dbReference>
<name>A0AAN9KCM8_CANGL</name>
<comment type="caution">
    <text evidence="2">The sequence shown here is derived from an EMBL/GenBank/DDBJ whole genome shotgun (WGS) entry which is preliminary data.</text>
</comment>
<keyword evidence="3" id="KW-1185">Reference proteome</keyword>
<keyword evidence="1" id="KW-0812">Transmembrane</keyword>
<protein>
    <submittedName>
        <fullName evidence="2">Uncharacterized protein</fullName>
    </submittedName>
</protein>
<evidence type="ECO:0000313" key="2">
    <source>
        <dbReference type="EMBL" id="KAK7315325.1"/>
    </source>
</evidence>